<dbReference type="InterPro" id="IPR017853">
    <property type="entry name" value="GH"/>
</dbReference>
<dbReference type="PANTHER" id="PTHR10353">
    <property type="entry name" value="GLYCOSYL HYDROLASE"/>
    <property type="match status" value="1"/>
</dbReference>
<evidence type="ECO:0000313" key="6">
    <source>
        <dbReference type="Proteomes" id="UP000886520"/>
    </source>
</evidence>
<name>A0A9D4U0W3_ADICA</name>
<evidence type="ECO:0000313" key="5">
    <source>
        <dbReference type="EMBL" id="KAI5059308.1"/>
    </source>
</evidence>
<evidence type="ECO:0000256" key="4">
    <source>
        <dbReference type="RuleBase" id="RU003690"/>
    </source>
</evidence>
<dbReference type="AlphaFoldDB" id="A0A9D4U0W3"/>
<dbReference type="OrthoDB" id="65569at2759"/>
<evidence type="ECO:0000256" key="3">
    <source>
        <dbReference type="ARBA" id="ARBA00023295"/>
    </source>
</evidence>
<comment type="similarity">
    <text evidence="1 4">Belongs to the glycosyl hydrolase 1 family.</text>
</comment>
<dbReference type="Gene3D" id="3.20.20.80">
    <property type="entry name" value="Glycosidases"/>
    <property type="match status" value="1"/>
</dbReference>
<dbReference type="GO" id="GO:0008422">
    <property type="term" value="F:beta-glucosidase activity"/>
    <property type="evidence" value="ECO:0007669"/>
    <property type="project" value="TreeGrafter"/>
</dbReference>
<dbReference type="PROSITE" id="PS00653">
    <property type="entry name" value="GLYCOSYL_HYDROL_F1_2"/>
    <property type="match status" value="1"/>
</dbReference>
<evidence type="ECO:0000256" key="1">
    <source>
        <dbReference type="ARBA" id="ARBA00010838"/>
    </source>
</evidence>
<dbReference type="Proteomes" id="UP000886520">
    <property type="component" value="Chromosome 25"/>
</dbReference>
<protein>
    <recommendedName>
        <fullName evidence="7">Beta-glucosidase</fullName>
    </recommendedName>
</protein>
<keyword evidence="6" id="KW-1185">Reference proteome</keyword>
<dbReference type="GO" id="GO:0005975">
    <property type="term" value="P:carbohydrate metabolic process"/>
    <property type="evidence" value="ECO:0007669"/>
    <property type="project" value="InterPro"/>
</dbReference>
<gene>
    <name evidence="5" type="ORF">GOP47_0025627</name>
</gene>
<keyword evidence="3" id="KW-0326">Glycosidase</keyword>
<evidence type="ECO:0008006" key="7">
    <source>
        <dbReference type="Google" id="ProtNLM"/>
    </source>
</evidence>
<dbReference type="EMBL" id="JABFUD020000025">
    <property type="protein sequence ID" value="KAI5059308.1"/>
    <property type="molecule type" value="Genomic_DNA"/>
</dbReference>
<proteinExistence type="inferred from homology"/>
<dbReference type="InterPro" id="IPR033132">
    <property type="entry name" value="GH_1_N_CS"/>
</dbReference>
<evidence type="ECO:0000256" key="2">
    <source>
        <dbReference type="ARBA" id="ARBA00022801"/>
    </source>
</evidence>
<comment type="caution">
    <text evidence="5">The sequence shown here is derived from an EMBL/GenBank/DDBJ whole genome shotgun (WGS) entry which is preliminary data.</text>
</comment>
<dbReference type="SUPFAM" id="SSF51445">
    <property type="entry name" value="(Trans)glycosidases"/>
    <property type="match status" value="1"/>
</dbReference>
<dbReference type="FunFam" id="3.20.20.80:FF:000020">
    <property type="entry name" value="Beta-glucosidase 12"/>
    <property type="match status" value="1"/>
</dbReference>
<accession>A0A9D4U0W3</accession>
<sequence>MPMNGSANQRQGIYLLALTSTSKRTFLCMLKNKHQGITRVPRKPVVLVSGNTEVSITLLVAFLVRKRMCPPVDQALKKNGQELRREDFPHDFLFGSATSAYQIEGASREGSKGISIWDSFAGTPGKIEDGSSGDVACDHYNLYKEDVNLMSSLGFTAYRFSISWARIFPDGFGNVVSQEGIQFYNNLIDSLIEKGIKPFVTLYHWDLPQPLEDKLGGWLSPEIPKYFVAYAEACFKAFGDRVKHWITLNEPARFAILGHCLGIHAPGRSSNRSRSLYGDSSVEPYVVGHHALLAHAAAVKVYREKYKEKQGGLIGLAVDSEWPEPLTSSLEDRQASQRHLEFMLGWFLDPIYFGKYPTSMSESLGERLPRFTAEQMAFIHGSVDFIGINHYFSAYVTTRHAVKKNSPWSAGWYEDVNTFLQFERNGEPIGEKGASFWMYNVPWGFGKLLKWLTDRYNRPVMFITENGTDEENDPSKSLTESLHDTRRVRILQEFLFFVSQAIRAGADIRGYFVWSLLDNFEWSVGYTKRFGIVFVDYNDNTKRYPKDSALWFKKFLASPPLIKLQTNPLLLQSLSP</sequence>
<dbReference type="PANTHER" id="PTHR10353:SF36">
    <property type="entry name" value="LP05116P"/>
    <property type="match status" value="1"/>
</dbReference>
<keyword evidence="2" id="KW-0378">Hydrolase</keyword>
<dbReference type="InterPro" id="IPR001360">
    <property type="entry name" value="Glyco_hydro_1"/>
</dbReference>
<dbReference type="Pfam" id="PF00232">
    <property type="entry name" value="Glyco_hydro_1"/>
    <property type="match status" value="1"/>
</dbReference>
<reference evidence="5" key="1">
    <citation type="submission" date="2021-01" db="EMBL/GenBank/DDBJ databases">
        <title>Adiantum capillus-veneris genome.</title>
        <authorList>
            <person name="Fang Y."/>
            <person name="Liao Q."/>
        </authorList>
    </citation>
    <scope>NUCLEOTIDE SEQUENCE</scope>
    <source>
        <strain evidence="5">H3</strain>
        <tissue evidence="5">Leaf</tissue>
    </source>
</reference>
<organism evidence="5 6">
    <name type="scientific">Adiantum capillus-veneris</name>
    <name type="common">Maidenhair fern</name>
    <dbReference type="NCBI Taxonomy" id="13818"/>
    <lineage>
        <taxon>Eukaryota</taxon>
        <taxon>Viridiplantae</taxon>
        <taxon>Streptophyta</taxon>
        <taxon>Embryophyta</taxon>
        <taxon>Tracheophyta</taxon>
        <taxon>Polypodiopsida</taxon>
        <taxon>Polypodiidae</taxon>
        <taxon>Polypodiales</taxon>
        <taxon>Pteridineae</taxon>
        <taxon>Pteridaceae</taxon>
        <taxon>Vittarioideae</taxon>
        <taxon>Adiantum</taxon>
    </lineage>
</organism>
<dbReference type="PRINTS" id="PR00131">
    <property type="entry name" value="GLHYDRLASE1"/>
</dbReference>